<dbReference type="SUPFAM" id="SSF48425">
    <property type="entry name" value="Sec7 domain"/>
    <property type="match status" value="1"/>
</dbReference>
<dbReference type="STRING" id="158441.A0A226DE87"/>
<evidence type="ECO:0000256" key="1">
    <source>
        <dbReference type="SAM" id="MobiDB-lite"/>
    </source>
</evidence>
<dbReference type="SMART" id="SM00222">
    <property type="entry name" value="Sec7"/>
    <property type="match status" value="1"/>
</dbReference>
<dbReference type="GO" id="GO:0032012">
    <property type="term" value="P:regulation of ARF protein signal transduction"/>
    <property type="evidence" value="ECO:0007669"/>
    <property type="project" value="InterPro"/>
</dbReference>
<reference evidence="4 5" key="1">
    <citation type="submission" date="2015-12" db="EMBL/GenBank/DDBJ databases">
        <title>The genome of Folsomia candida.</title>
        <authorList>
            <person name="Faddeeva A."/>
            <person name="Derks M.F."/>
            <person name="Anvar Y."/>
            <person name="Smit S."/>
            <person name="Van Straalen N."/>
            <person name="Roelofs D."/>
        </authorList>
    </citation>
    <scope>NUCLEOTIDE SEQUENCE [LARGE SCALE GENOMIC DNA]</scope>
    <source>
        <strain evidence="4 5">VU population</strain>
        <tissue evidence="4">Whole body</tissue>
    </source>
</reference>
<feature type="compositionally biased region" description="Low complexity" evidence="1">
    <location>
        <begin position="800"/>
        <end position="830"/>
    </location>
</feature>
<dbReference type="PROSITE" id="PS50190">
    <property type="entry name" value="SEC7"/>
    <property type="match status" value="1"/>
</dbReference>
<feature type="domain" description="PH" evidence="2">
    <location>
        <begin position="453"/>
        <end position="574"/>
    </location>
</feature>
<feature type="region of interest" description="Disordered" evidence="1">
    <location>
        <begin position="651"/>
        <end position="707"/>
    </location>
</feature>
<protein>
    <submittedName>
        <fullName evidence="4">Cytohesin-2</fullName>
    </submittedName>
</protein>
<dbReference type="Gene3D" id="1.10.1000.11">
    <property type="entry name" value="Arf Nucleotide-binding Site Opener,domain 2"/>
    <property type="match status" value="1"/>
</dbReference>
<dbReference type="Pfam" id="PF00169">
    <property type="entry name" value="PH"/>
    <property type="match status" value="1"/>
</dbReference>
<name>A0A226DE87_FOLCA</name>
<dbReference type="SMART" id="SM00233">
    <property type="entry name" value="PH"/>
    <property type="match status" value="1"/>
</dbReference>
<sequence>MTDSKMTSIFATFRRPKKKDSLSGGGDSLGQKPSSVFSSTPNLLKIDQNRIHPKNKVLVDNNSSSSSKSSATGWGGFDHRRASLSKATTMESITMGPTPPPPPPPPSVGMSTSLKKSAGGGSMRRFMSMANILGSLKRSKSIRRLGWESTSNVASSLPVSKDSSPGPHVAKSAEFLDQDDSSSISSSSRRLHANKPWLAKSSPNTEPGVASSSESSSENSSLQDATSIRASSERYSEFGSDFEDEVTPKDPADLERKKNILIGTKKFNMEAKKGIAFLVEKGILEYTADDVARFIKHGYGLSKASIGTYLGERIDFNEAVLKAFVDLHDFKDLILVQALRQFLWAFRLPGESQKISRMLDAFAERYCRNNPDLFSADTCSVLCYSIIMLNTELHNPNVKDKVSLEQFIRRNRGIEGGEGFTHQFMTSLYNSILSEPFRFPEEDGNDLMLTFFNPDYEGWLYKFGGRPKSWKRLWFILSNNCLYYFKFTTDKTPLGIIPLENILVQVPPEKPTSKQKAFVLYKDSPDPSIVDLIKTCKTLPGGQTVPRLYNSIQLGTPDRKEREHWVRAINANHSMSRFYSDLARKKNQAKNPSSSTLNVRKSQIGAPSSTFTTADDLPPLPPEVLLDPNKDPNNFFAAKNLSAISLVNPEPLEHYPTATDDPRTRSRSEGRLYNGRRKGSLERGPSSALSVEMRSRSNSKSPLFRDKNRHGVKVDDSMESQFYVPSQHVTTTEPVPLRREQISATPNPTIPPPAIYDKYKKLSMINELCARSGSISSSSSSSSDDYFHAKRKTSLVVVTDPPASSITPTSDTPSPIILSIPRPSSSSSSSDDSDSSGGGGDDGDDDAHTEFEYRVLTSDQDDGGGGGGNLSSSRTNLLSTSQDFLLDDPPNQIQIIDCSKAHVRTKSVDLMCIDDEDDEVTKGADDDTNFYENPNPQIYFQNSIYESNV</sequence>
<dbReference type="PANTHER" id="PTHR10663">
    <property type="entry name" value="GUANYL-NUCLEOTIDE EXCHANGE FACTOR"/>
    <property type="match status" value="1"/>
</dbReference>
<dbReference type="Pfam" id="PF01369">
    <property type="entry name" value="Sec7"/>
    <property type="match status" value="1"/>
</dbReference>
<feature type="region of interest" description="Disordered" evidence="1">
    <location>
        <begin position="800"/>
        <end position="847"/>
    </location>
</feature>
<dbReference type="Proteomes" id="UP000198287">
    <property type="component" value="Unassembled WGS sequence"/>
</dbReference>
<dbReference type="OrthoDB" id="430364at2759"/>
<proteinExistence type="predicted"/>
<comment type="caution">
    <text evidence="4">The sequence shown here is derived from an EMBL/GenBank/DDBJ whole genome shotgun (WGS) entry which is preliminary data.</text>
</comment>
<evidence type="ECO:0000313" key="4">
    <source>
        <dbReference type="EMBL" id="OXA43440.1"/>
    </source>
</evidence>
<dbReference type="InterPro" id="IPR011993">
    <property type="entry name" value="PH-like_dom_sf"/>
</dbReference>
<dbReference type="InterPro" id="IPR000904">
    <property type="entry name" value="Sec7_dom"/>
</dbReference>
<dbReference type="EMBL" id="LNIX01000022">
    <property type="protein sequence ID" value="OXA43440.1"/>
    <property type="molecule type" value="Genomic_DNA"/>
</dbReference>
<evidence type="ECO:0000313" key="5">
    <source>
        <dbReference type="Proteomes" id="UP000198287"/>
    </source>
</evidence>
<dbReference type="PROSITE" id="PS50003">
    <property type="entry name" value="PH_DOMAIN"/>
    <property type="match status" value="1"/>
</dbReference>
<feature type="domain" description="SEC7" evidence="3">
    <location>
        <begin position="249"/>
        <end position="435"/>
    </location>
</feature>
<feature type="compositionally biased region" description="Pro residues" evidence="1">
    <location>
        <begin position="97"/>
        <end position="107"/>
    </location>
</feature>
<dbReference type="Gene3D" id="2.30.29.30">
    <property type="entry name" value="Pleckstrin-homology domain (PH domain)/Phosphotyrosine-binding domain (PTB)"/>
    <property type="match status" value="1"/>
</dbReference>
<evidence type="ECO:0000259" key="3">
    <source>
        <dbReference type="PROSITE" id="PS50190"/>
    </source>
</evidence>
<dbReference type="AlphaFoldDB" id="A0A226DE87"/>
<evidence type="ECO:0000259" key="2">
    <source>
        <dbReference type="PROSITE" id="PS50003"/>
    </source>
</evidence>
<dbReference type="FunFam" id="1.10.1000.11:FF:000002">
    <property type="entry name" value="Cytohesin 1"/>
    <property type="match status" value="1"/>
</dbReference>
<feature type="compositionally biased region" description="Low complexity" evidence="1">
    <location>
        <begin position="211"/>
        <end position="221"/>
    </location>
</feature>
<feature type="region of interest" description="Disordered" evidence="1">
    <location>
        <begin position="1"/>
        <end position="125"/>
    </location>
</feature>
<dbReference type="PANTHER" id="PTHR10663:SF402">
    <property type="entry name" value="MIP16918P"/>
    <property type="match status" value="1"/>
</dbReference>
<keyword evidence="5" id="KW-1185">Reference proteome</keyword>
<dbReference type="SUPFAM" id="SSF50729">
    <property type="entry name" value="PH domain-like"/>
    <property type="match status" value="1"/>
</dbReference>
<dbReference type="CDD" id="cd00171">
    <property type="entry name" value="Sec7"/>
    <property type="match status" value="1"/>
</dbReference>
<feature type="compositionally biased region" description="Polar residues" evidence="1">
    <location>
        <begin position="148"/>
        <end position="163"/>
    </location>
</feature>
<dbReference type="GO" id="GO:0005085">
    <property type="term" value="F:guanyl-nucleotide exchange factor activity"/>
    <property type="evidence" value="ECO:0007669"/>
    <property type="project" value="InterPro"/>
</dbReference>
<organism evidence="4 5">
    <name type="scientific">Folsomia candida</name>
    <name type="common">Springtail</name>
    <dbReference type="NCBI Taxonomy" id="158441"/>
    <lineage>
        <taxon>Eukaryota</taxon>
        <taxon>Metazoa</taxon>
        <taxon>Ecdysozoa</taxon>
        <taxon>Arthropoda</taxon>
        <taxon>Hexapoda</taxon>
        <taxon>Collembola</taxon>
        <taxon>Entomobryomorpha</taxon>
        <taxon>Isotomoidea</taxon>
        <taxon>Isotomidae</taxon>
        <taxon>Proisotominae</taxon>
        <taxon>Folsomia</taxon>
    </lineage>
</organism>
<dbReference type="InterPro" id="IPR001849">
    <property type="entry name" value="PH_domain"/>
</dbReference>
<feature type="compositionally biased region" description="Basic and acidic residues" evidence="1">
    <location>
        <begin position="660"/>
        <end position="670"/>
    </location>
</feature>
<dbReference type="Gene3D" id="1.10.220.20">
    <property type="match status" value="1"/>
</dbReference>
<dbReference type="InterPro" id="IPR035999">
    <property type="entry name" value="Sec7_dom_sf"/>
</dbReference>
<feature type="compositionally biased region" description="Polar residues" evidence="1">
    <location>
        <begin position="31"/>
        <end position="42"/>
    </location>
</feature>
<feature type="compositionally biased region" description="Polar residues" evidence="1">
    <location>
        <begin position="1"/>
        <end position="10"/>
    </location>
</feature>
<feature type="region of interest" description="Disordered" evidence="1">
    <location>
        <begin position="148"/>
        <end position="228"/>
    </location>
</feature>
<gene>
    <name evidence="4" type="ORF">Fcan01_21718</name>
</gene>
<dbReference type="OMA" id="WFILSNN"/>
<dbReference type="InterPro" id="IPR023394">
    <property type="entry name" value="Sec7_C_sf"/>
</dbReference>
<accession>A0A226DE87</accession>